<organism evidence="6 7">
    <name type="scientific">Candidatus Woesebacteria bacterium GW2011_GWA1_39_12</name>
    <dbReference type="NCBI Taxonomy" id="1618549"/>
    <lineage>
        <taxon>Bacteria</taxon>
        <taxon>Candidatus Woeseibacteriota</taxon>
    </lineage>
</organism>
<dbReference type="InterPro" id="IPR036291">
    <property type="entry name" value="NAD(P)-bd_dom_sf"/>
</dbReference>
<dbReference type="AlphaFoldDB" id="A0A0G0M3Z0"/>
<evidence type="ECO:0000256" key="1">
    <source>
        <dbReference type="ARBA" id="ARBA00023002"/>
    </source>
</evidence>
<evidence type="ECO:0000256" key="3">
    <source>
        <dbReference type="RuleBase" id="RU003719"/>
    </source>
</evidence>
<feature type="domain" description="D-isomer specific 2-hydroxyacid dehydrogenase catalytic" evidence="4">
    <location>
        <begin position="13"/>
        <end position="293"/>
    </location>
</feature>
<dbReference type="Gene3D" id="3.40.50.720">
    <property type="entry name" value="NAD(P)-binding Rossmann-like Domain"/>
    <property type="match status" value="2"/>
</dbReference>
<dbReference type="EMBL" id="LBWA01000006">
    <property type="protein sequence ID" value="KKQ98027.1"/>
    <property type="molecule type" value="Genomic_DNA"/>
</dbReference>
<gene>
    <name evidence="6" type="ORF">UT23_C0006G0068</name>
</gene>
<dbReference type="InterPro" id="IPR050223">
    <property type="entry name" value="D-isomer_2-hydroxyacid_DH"/>
</dbReference>
<comment type="similarity">
    <text evidence="3">Belongs to the D-isomer specific 2-hydroxyacid dehydrogenase family.</text>
</comment>
<dbReference type="InterPro" id="IPR006140">
    <property type="entry name" value="D-isomer_DH_NAD-bd"/>
</dbReference>
<evidence type="ECO:0000259" key="5">
    <source>
        <dbReference type="Pfam" id="PF02826"/>
    </source>
</evidence>
<keyword evidence="2" id="KW-0520">NAD</keyword>
<reference evidence="6 7" key="1">
    <citation type="journal article" date="2015" name="Nature">
        <title>rRNA introns, odd ribosomes, and small enigmatic genomes across a large radiation of phyla.</title>
        <authorList>
            <person name="Brown C.T."/>
            <person name="Hug L.A."/>
            <person name="Thomas B.C."/>
            <person name="Sharon I."/>
            <person name="Castelle C.J."/>
            <person name="Singh A."/>
            <person name="Wilkins M.J."/>
            <person name="Williams K.H."/>
            <person name="Banfield J.F."/>
        </authorList>
    </citation>
    <scope>NUCLEOTIDE SEQUENCE [LARGE SCALE GENOMIC DNA]</scope>
</reference>
<evidence type="ECO:0000259" key="4">
    <source>
        <dbReference type="Pfam" id="PF00389"/>
    </source>
</evidence>
<dbReference type="SUPFAM" id="SSF51735">
    <property type="entry name" value="NAD(P)-binding Rossmann-fold domains"/>
    <property type="match status" value="1"/>
</dbReference>
<dbReference type="Proteomes" id="UP000034325">
    <property type="component" value="Unassembled WGS sequence"/>
</dbReference>
<evidence type="ECO:0000313" key="6">
    <source>
        <dbReference type="EMBL" id="KKQ98027.1"/>
    </source>
</evidence>
<dbReference type="GO" id="GO:0005829">
    <property type="term" value="C:cytosol"/>
    <property type="evidence" value="ECO:0007669"/>
    <property type="project" value="TreeGrafter"/>
</dbReference>
<accession>A0A0G0M3Z0</accession>
<dbReference type="InterPro" id="IPR006139">
    <property type="entry name" value="D-isomer_2_OHA_DH_cat_dom"/>
</dbReference>
<dbReference type="Pfam" id="PF00389">
    <property type="entry name" value="2-Hacid_dh"/>
    <property type="match status" value="1"/>
</dbReference>
<comment type="caution">
    <text evidence="6">The sequence shown here is derived from an EMBL/GenBank/DDBJ whole genome shotgun (WGS) entry which is preliminary data.</text>
</comment>
<evidence type="ECO:0000256" key="2">
    <source>
        <dbReference type="ARBA" id="ARBA00023027"/>
    </source>
</evidence>
<dbReference type="PANTHER" id="PTHR10996:SF178">
    <property type="entry name" value="2-HYDROXYACID DEHYDROGENASE YGL185C-RELATED"/>
    <property type="match status" value="1"/>
</dbReference>
<dbReference type="GO" id="GO:0030267">
    <property type="term" value="F:glyoxylate reductase (NADPH) activity"/>
    <property type="evidence" value="ECO:0007669"/>
    <property type="project" value="TreeGrafter"/>
</dbReference>
<protein>
    <submittedName>
        <fullName evidence="6">Uncharacterized protein</fullName>
    </submittedName>
</protein>
<proteinExistence type="inferred from homology"/>
<dbReference type="GO" id="GO:0016618">
    <property type="term" value="F:hydroxypyruvate reductase [NAD(P)H] activity"/>
    <property type="evidence" value="ECO:0007669"/>
    <property type="project" value="TreeGrafter"/>
</dbReference>
<dbReference type="PANTHER" id="PTHR10996">
    <property type="entry name" value="2-HYDROXYACID DEHYDROGENASE-RELATED"/>
    <property type="match status" value="1"/>
</dbReference>
<name>A0A0G0M3Z0_9BACT</name>
<sequence>MTKIVVLGANPTDKQKARLEALGEVNYLSSPSSSDDLVKQTYGADVLYSDGAFLLDSLPKLKDIFVTYPYVELGVFNSKELKKKGVVVANSQGGNRPSIIEWVMFMTLALFRKFIPLVRADKTISVEVHESLNEKKVLIVGKGSIGSKIAIPCEALGMKVSFFERGDDLIAKAADADLVINALNCNSTSKNLLDEKFFMSLKKSAYFVSFVRRYTYDLDGLLKSIDNGIVGGAAIDCDPEKFGDTTNEFYQKALSNPKVLVTPHIAWSSKQALVNGAEIAVQNIEAFVAGKPQNILTKV</sequence>
<dbReference type="PATRIC" id="fig|1618549.4.peg.651"/>
<evidence type="ECO:0000313" key="7">
    <source>
        <dbReference type="Proteomes" id="UP000034325"/>
    </source>
</evidence>
<dbReference type="Pfam" id="PF02826">
    <property type="entry name" value="2-Hacid_dh_C"/>
    <property type="match status" value="1"/>
</dbReference>
<dbReference type="SUPFAM" id="SSF52283">
    <property type="entry name" value="Formate/glycerate dehydrogenase catalytic domain-like"/>
    <property type="match status" value="1"/>
</dbReference>
<keyword evidence="1 3" id="KW-0560">Oxidoreductase</keyword>
<dbReference type="GO" id="GO:0051287">
    <property type="term" value="F:NAD binding"/>
    <property type="evidence" value="ECO:0007669"/>
    <property type="project" value="InterPro"/>
</dbReference>
<feature type="domain" description="D-isomer specific 2-hydroxyacid dehydrogenase NAD-binding" evidence="5">
    <location>
        <begin position="125"/>
        <end position="266"/>
    </location>
</feature>